<evidence type="ECO:0000313" key="3">
    <source>
        <dbReference type="EMBL" id="NNG40896.1"/>
    </source>
</evidence>
<dbReference type="SUPFAM" id="SSF56235">
    <property type="entry name" value="N-terminal nucleophile aminohydrolases (Ntn hydrolases)"/>
    <property type="match status" value="1"/>
</dbReference>
<evidence type="ECO:0000313" key="4">
    <source>
        <dbReference type="Proteomes" id="UP000557772"/>
    </source>
</evidence>
<evidence type="ECO:0000256" key="1">
    <source>
        <dbReference type="ARBA" id="ARBA00022962"/>
    </source>
</evidence>
<dbReference type="InterPro" id="IPR026869">
    <property type="entry name" value="EgtC-like"/>
</dbReference>
<feature type="domain" description="Glutamine amidotransferase type-2" evidence="2">
    <location>
        <begin position="2"/>
        <end position="274"/>
    </location>
</feature>
<organism evidence="3 4">
    <name type="scientific">Flexivirga aerilata</name>
    <dbReference type="NCBI Taxonomy" id="1656889"/>
    <lineage>
        <taxon>Bacteria</taxon>
        <taxon>Bacillati</taxon>
        <taxon>Actinomycetota</taxon>
        <taxon>Actinomycetes</taxon>
        <taxon>Micrococcales</taxon>
        <taxon>Dermacoccaceae</taxon>
        <taxon>Flexivirga</taxon>
    </lineage>
</organism>
<dbReference type="CDD" id="cd01908">
    <property type="entry name" value="YafJ"/>
    <property type="match status" value="1"/>
</dbReference>
<name>A0A849AN19_9MICO</name>
<dbReference type="GO" id="GO:0016740">
    <property type="term" value="F:transferase activity"/>
    <property type="evidence" value="ECO:0007669"/>
    <property type="project" value="UniProtKB-KW"/>
</dbReference>
<evidence type="ECO:0000259" key="2">
    <source>
        <dbReference type="PROSITE" id="PS51278"/>
    </source>
</evidence>
<dbReference type="InterPro" id="IPR017932">
    <property type="entry name" value="GATase_2_dom"/>
</dbReference>
<dbReference type="Gene3D" id="3.60.20.10">
    <property type="entry name" value="Glutamine Phosphoribosylpyrophosphate, subunit 1, domain 1"/>
    <property type="match status" value="1"/>
</dbReference>
<keyword evidence="4" id="KW-1185">Reference proteome</keyword>
<dbReference type="Proteomes" id="UP000557772">
    <property type="component" value="Unassembled WGS sequence"/>
</dbReference>
<dbReference type="PROSITE" id="PS51278">
    <property type="entry name" value="GATASE_TYPE_2"/>
    <property type="match status" value="1"/>
</dbReference>
<keyword evidence="1 3" id="KW-0315">Glutamine amidotransferase</keyword>
<sequence length="274" mass="29627">MCRLLGWSSDRPVTVSEVLGAPALARLQELATVHAQGWGMAWYAEGNPELHWHRSISAAGDDGDFLRFVQETPSTRGLLHLRLATPGLGLDLVDTHPFVAGGLAFAHNGAIAPIDKLELLLPPGADEPAGTTDSERYFARLRGNLGHKQGGAAVARAAGRVLSRIRWHGMTTNSLNALLLTPRELHLISLHDPEAEPQDVQVWPADYPTHPPYLDLDLLQRDGLAVVASSGILREEAGTTKVDPASVVTLDDVGRVVRTSQITERIVNPLRRSA</sequence>
<dbReference type="EMBL" id="JABENB010000003">
    <property type="protein sequence ID" value="NNG40896.1"/>
    <property type="molecule type" value="Genomic_DNA"/>
</dbReference>
<comment type="caution">
    <text evidence="3">The sequence shown here is derived from an EMBL/GenBank/DDBJ whole genome shotgun (WGS) entry which is preliminary data.</text>
</comment>
<reference evidence="3 4" key="1">
    <citation type="submission" date="2020-05" db="EMBL/GenBank/DDBJ databases">
        <title>Flexivirga sp. ID2601S isolated from air conditioner.</title>
        <authorList>
            <person name="Kim D.H."/>
        </authorList>
    </citation>
    <scope>NUCLEOTIDE SEQUENCE [LARGE SCALE GENOMIC DNA]</scope>
    <source>
        <strain evidence="3 4">ID2601S</strain>
    </source>
</reference>
<dbReference type="AlphaFoldDB" id="A0A849AN19"/>
<keyword evidence="3" id="KW-0808">Transferase</keyword>
<gene>
    <name evidence="3" type="ORF">HJ588_16685</name>
</gene>
<dbReference type="InterPro" id="IPR029055">
    <property type="entry name" value="Ntn_hydrolases_N"/>
</dbReference>
<protein>
    <submittedName>
        <fullName evidence="3">Class II glutamine amidotransferase</fullName>
    </submittedName>
</protein>
<proteinExistence type="predicted"/>
<dbReference type="Pfam" id="PF13230">
    <property type="entry name" value="GATase_4"/>
    <property type="match status" value="1"/>
</dbReference>
<dbReference type="RefSeq" id="WP_171157705.1">
    <property type="nucleotide sequence ID" value="NZ_JABENB010000003.1"/>
</dbReference>
<dbReference type="PANTHER" id="PTHR42824">
    <property type="entry name" value="GLUTAMINE AMIDOTRANSFERASE"/>
    <property type="match status" value="1"/>
</dbReference>
<dbReference type="PANTHER" id="PTHR42824:SF1">
    <property type="entry name" value="GLUTAMINE AMIDOTRANSFERASE YAFJ-RELATED"/>
    <property type="match status" value="1"/>
</dbReference>
<accession>A0A849AN19</accession>